<dbReference type="GO" id="GO:0007165">
    <property type="term" value="P:signal transduction"/>
    <property type="evidence" value="ECO:0007669"/>
    <property type="project" value="InterPro"/>
</dbReference>
<feature type="compositionally biased region" description="Polar residues" evidence="2">
    <location>
        <begin position="458"/>
        <end position="468"/>
    </location>
</feature>
<dbReference type="InterPro" id="IPR008936">
    <property type="entry name" value="Rho_GTPase_activation_prot"/>
</dbReference>
<dbReference type="GO" id="GO:0005096">
    <property type="term" value="F:GTPase activator activity"/>
    <property type="evidence" value="ECO:0007669"/>
    <property type="project" value="UniProtKB-KW"/>
</dbReference>
<dbReference type="OrthoDB" id="3196451at2759"/>
<feature type="compositionally biased region" description="Acidic residues" evidence="2">
    <location>
        <begin position="263"/>
        <end position="277"/>
    </location>
</feature>
<dbReference type="SUPFAM" id="SSF48350">
    <property type="entry name" value="GTPase activation domain, GAP"/>
    <property type="match status" value="1"/>
</dbReference>
<feature type="compositionally biased region" description="Low complexity" evidence="2">
    <location>
        <begin position="445"/>
        <end position="457"/>
    </location>
</feature>
<reference evidence="4 5" key="1">
    <citation type="submission" date="2020-06" db="EMBL/GenBank/DDBJ databases">
        <title>The yeast mating-type switching endonuclease HO is a domesticated member of an unorthodox homing genetic element family.</title>
        <authorList>
            <person name="Coughlan A.Y."/>
            <person name="Lombardi L."/>
            <person name="Braun-Galleani S."/>
            <person name="Martos A.R."/>
            <person name="Galeote V."/>
            <person name="Bigey F."/>
            <person name="Dequin S."/>
            <person name="Byrne K.P."/>
            <person name="Wolfe K.H."/>
        </authorList>
    </citation>
    <scope>NUCLEOTIDE SEQUENCE [LARGE SCALE GENOMIC DNA]</scope>
    <source>
        <strain evidence="4 5">CBS764</strain>
    </source>
</reference>
<feature type="region of interest" description="Disordered" evidence="2">
    <location>
        <begin position="1"/>
        <end position="47"/>
    </location>
</feature>
<accession>A0A7G3ZAY8</accession>
<feature type="compositionally biased region" description="Acidic residues" evidence="2">
    <location>
        <begin position="521"/>
        <end position="535"/>
    </location>
</feature>
<evidence type="ECO:0000259" key="3">
    <source>
        <dbReference type="PROSITE" id="PS50238"/>
    </source>
</evidence>
<dbReference type="PANTHER" id="PTHR15228">
    <property type="entry name" value="SPERMATHECAL PHYSIOLOGY VARIANT"/>
    <property type="match status" value="1"/>
</dbReference>
<dbReference type="GO" id="GO:0005938">
    <property type="term" value="C:cell cortex"/>
    <property type="evidence" value="ECO:0007669"/>
    <property type="project" value="TreeGrafter"/>
</dbReference>
<dbReference type="Pfam" id="PF00620">
    <property type="entry name" value="RhoGAP"/>
    <property type="match status" value="2"/>
</dbReference>
<dbReference type="GeneID" id="59323771"/>
<evidence type="ECO:0000256" key="1">
    <source>
        <dbReference type="ARBA" id="ARBA00022468"/>
    </source>
</evidence>
<evidence type="ECO:0000313" key="4">
    <source>
        <dbReference type="EMBL" id="QLL30674.1"/>
    </source>
</evidence>
<feature type="compositionally biased region" description="Basic and acidic residues" evidence="2">
    <location>
        <begin position="248"/>
        <end position="262"/>
    </location>
</feature>
<feature type="compositionally biased region" description="Low complexity" evidence="2">
    <location>
        <begin position="414"/>
        <end position="426"/>
    </location>
</feature>
<evidence type="ECO:0000313" key="5">
    <source>
        <dbReference type="Proteomes" id="UP000515788"/>
    </source>
</evidence>
<gene>
    <name evidence="4" type="ORF">HG536_0A04890</name>
</gene>
<dbReference type="InterPro" id="IPR000198">
    <property type="entry name" value="RhoGAP_dom"/>
</dbReference>
<dbReference type="KEGG" id="tgb:HG536_0A04890"/>
<evidence type="ECO:0000256" key="2">
    <source>
        <dbReference type="SAM" id="MobiDB-lite"/>
    </source>
</evidence>
<dbReference type="PROSITE" id="PS50238">
    <property type="entry name" value="RHOGAP"/>
    <property type="match status" value="1"/>
</dbReference>
<protein>
    <recommendedName>
        <fullName evidence="3">Rho-GAP domain-containing protein</fullName>
    </recommendedName>
</protein>
<keyword evidence="5" id="KW-1185">Reference proteome</keyword>
<feature type="region of interest" description="Disordered" evidence="2">
    <location>
        <begin position="397"/>
        <end position="492"/>
    </location>
</feature>
<dbReference type="InterPro" id="IPR051025">
    <property type="entry name" value="RhoGAP"/>
</dbReference>
<dbReference type="AlphaFoldDB" id="A0A7G3ZAY8"/>
<dbReference type="CDD" id="cd04396">
    <property type="entry name" value="RhoGAP_fSAC7_BAG7"/>
    <property type="match status" value="1"/>
</dbReference>
<feature type="compositionally biased region" description="Polar residues" evidence="2">
    <location>
        <begin position="538"/>
        <end position="551"/>
    </location>
</feature>
<feature type="compositionally biased region" description="Polar residues" evidence="2">
    <location>
        <begin position="563"/>
        <end position="575"/>
    </location>
</feature>
<feature type="compositionally biased region" description="Basic residues" evidence="2">
    <location>
        <begin position="635"/>
        <end position="645"/>
    </location>
</feature>
<feature type="domain" description="Rho-GAP" evidence="3">
    <location>
        <begin position="119"/>
        <end position="381"/>
    </location>
</feature>
<dbReference type="RefSeq" id="XP_037137349.1">
    <property type="nucleotide sequence ID" value="XM_037281454.1"/>
</dbReference>
<name>A0A7G3ZAY8_9SACH</name>
<feature type="compositionally biased region" description="Polar residues" evidence="2">
    <location>
        <begin position="597"/>
        <end position="609"/>
    </location>
</feature>
<proteinExistence type="predicted"/>
<dbReference type="Gene3D" id="1.10.555.10">
    <property type="entry name" value="Rho GTPase activation protein"/>
    <property type="match status" value="1"/>
</dbReference>
<dbReference type="GO" id="GO:0060237">
    <property type="term" value="P:regulation of fungal-type cell wall organization"/>
    <property type="evidence" value="ECO:0007669"/>
    <property type="project" value="TreeGrafter"/>
</dbReference>
<sequence>MTNSGSGAVAPTKSPISQLWKQLGGNPKSMSTDSLSLPSPVEPDHRLNSEMGAVHMPVLSPKENSGEFGSSNKRLSGVWGASSPSSNEYRMYRDNFLSNRHGFTGRVFGVSLSESLSVASAEVIVQSELVSFGRIPIVVAKCGAYLKANALETSGIFRIAGNSKRVKELQYIFSSPPDYGSKFVDWDAYTVHDVASLLRRFLNNLEEPLIPLDLYEAFRKPLRDRPRILRHMAKQVVPSPAAENEDTILLRRPDTATDKDDRDNDGDEEKEEDDPAVAEEKKRKSQRHRKRLIRDIKAAIKDYENLFISISNDTKQLTIYLLDLLSLFARQSQFNLMSGRNLAAIFQPSILSHPQHDMDPREYELSRLVTEFLIEYSYKLLPHLLRLARDEQQRPIQQGRENGELEAPKPRKLVVTNENNESVTVSPSAPIDIPALDSSAAQDNPPTSTTVAPNTTTFESPTKSSTRQPLKVPKIRRPHSRSIGSAPVPPDVIASSRRRSRLFPWLPKPGILSDNGGDFTATEEEGDESNFDDENRETMVSSPVSAQSTSLPRHHLHIPPMNRTFSGNSTTSSLTRRPMSAILGGSRNGSMDALENASANQANESTLARTTLLEDSETEEGTTRSRKRDSWFQRLRSRSRSNTRS</sequence>
<dbReference type="EMBL" id="CP059246">
    <property type="protein sequence ID" value="QLL30674.1"/>
    <property type="molecule type" value="Genomic_DNA"/>
</dbReference>
<organism evidence="4 5">
    <name type="scientific">Torulaspora globosa</name>
    <dbReference type="NCBI Taxonomy" id="48254"/>
    <lineage>
        <taxon>Eukaryota</taxon>
        <taxon>Fungi</taxon>
        <taxon>Dikarya</taxon>
        <taxon>Ascomycota</taxon>
        <taxon>Saccharomycotina</taxon>
        <taxon>Saccharomycetes</taxon>
        <taxon>Saccharomycetales</taxon>
        <taxon>Saccharomycetaceae</taxon>
        <taxon>Torulaspora</taxon>
    </lineage>
</organism>
<feature type="region of interest" description="Disordered" evidence="2">
    <location>
        <begin position="239"/>
        <end position="285"/>
    </location>
</feature>
<feature type="region of interest" description="Disordered" evidence="2">
    <location>
        <begin position="504"/>
        <end position="645"/>
    </location>
</feature>
<dbReference type="Proteomes" id="UP000515788">
    <property type="component" value="Chromosome 1"/>
</dbReference>
<dbReference type="SMART" id="SM00324">
    <property type="entry name" value="RhoGAP"/>
    <property type="match status" value="1"/>
</dbReference>
<feature type="compositionally biased region" description="Polar residues" evidence="2">
    <location>
        <begin position="28"/>
        <end position="37"/>
    </location>
</feature>
<keyword evidence="1" id="KW-0343">GTPase activation</keyword>
<dbReference type="PANTHER" id="PTHR15228:SF25">
    <property type="entry name" value="F-BAR DOMAIN-CONTAINING PROTEIN"/>
    <property type="match status" value="1"/>
</dbReference>